<dbReference type="GO" id="GO:0019631">
    <property type="term" value="P:quinate catabolic process"/>
    <property type="evidence" value="ECO:0007669"/>
    <property type="project" value="TreeGrafter"/>
</dbReference>
<dbReference type="PANTHER" id="PTHR21272:SF3">
    <property type="entry name" value="CATABOLIC 3-DEHYDROQUINASE"/>
    <property type="match status" value="1"/>
</dbReference>
<gene>
    <name evidence="7" type="primary">aroQ</name>
    <name evidence="11" type="ORF">SAMN02745174_00185</name>
</gene>
<protein>
    <recommendedName>
        <fullName evidence="5 7">3-dehydroquinate dehydratase</fullName>
        <shortName evidence="7">3-dehydroquinase</shortName>
        <ecNumber evidence="5 7">4.2.1.10</ecNumber>
    </recommendedName>
    <alternativeName>
        <fullName evidence="7">Type II DHQase</fullName>
    </alternativeName>
</protein>
<keyword evidence="12" id="KW-1185">Reference proteome</keyword>
<feature type="binding site" evidence="7 9">
    <location>
        <position position="86"/>
    </location>
    <ligand>
        <name>substrate</name>
    </ligand>
</feature>
<dbReference type="EMBL" id="FUWX01000004">
    <property type="protein sequence ID" value="SJZ35241.1"/>
    <property type="molecule type" value="Genomic_DNA"/>
</dbReference>
<dbReference type="NCBIfam" id="NF003806">
    <property type="entry name" value="PRK05395.1-3"/>
    <property type="match status" value="1"/>
</dbReference>
<dbReference type="GO" id="GO:0008652">
    <property type="term" value="P:amino acid biosynthetic process"/>
    <property type="evidence" value="ECO:0007669"/>
    <property type="project" value="UniProtKB-KW"/>
</dbReference>
<evidence type="ECO:0000256" key="7">
    <source>
        <dbReference type="HAMAP-Rule" id="MF_00169"/>
    </source>
</evidence>
<evidence type="ECO:0000256" key="10">
    <source>
        <dbReference type="PIRSR" id="PIRSR001399-3"/>
    </source>
</evidence>
<evidence type="ECO:0000256" key="6">
    <source>
        <dbReference type="ARBA" id="ARBA00023239"/>
    </source>
</evidence>
<feature type="active site" description="Proton donor" evidence="7 8">
    <location>
        <position position="99"/>
    </location>
</feature>
<feature type="binding site" evidence="7 9">
    <location>
        <position position="73"/>
    </location>
    <ligand>
        <name>substrate</name>
    </ligand>
</feature>
<organism evidence="11 12">
    <name type="scientific">Cetobacterium ceti</name>
    <dbReference type="NCBI Taxonomy" id="180163"/>
    <lineage>
        <taxon>Bacteria</taxon>
        <taxon>Fusobacteriati</taxon>
        <taxon>Fusobacteriota</taxon>
        <taxon>Fusobacteriia</taxon>
        <taxon>Fusobacteriales</taxon>
        <taxon>Fusobacteriaceae</taxon>
        <taxon>Cetobacterium</taxon>
    </lineage>
</organism>
<evidence type="ECO:0000256" key="3">
    <source>
        <dbReference type="ARBA" id="ARBA00011037"/>
    </source>
</evidence>
<proteinExistence type="inferred from homology"/>
<dbReference type="PIRSF" id="PIRSF001399">
    <property type="entry name" value="DHquinase_II"/>
    <property type="match status" value="1"/>
</dbReference>
<comment type="similarity">
    <text evidence="3 7">Belongs to the type-II 3-dehydroquinase family.</text>
</comment>
<dbReference type="PANTHER" id="PTHR21272">
    <property type="entry name" value="CATABOLIC 3-DEHYDROQUINASE"/>
    <property type="match status" value="1"/>
</dbReference>
<dbReference type="CDD" id="cd00466">
    <property type="entry name" value="DHQase_II"/>
    <property type="match status" value="1"/>
</dbReference>
<keyword evidence="6 7" id="KW-0456">Lyase</keyword>
<dbReference type="NCBIfam" id="NF003805">
    <property type="entry name" value="PRK05395.1-2"/>
    <property type="match status" value="1"/>
</dbReference>
<evidence type="ECO:0000256" key="1">
    <source>
        <dbReference type="ARBA" id="ARBA00001864"/>
    </source>
</evidence>
<evidence type="ECO:0000256" key="9">
    <source>
        <dbReference type="PIRSR" id="PIRSR001399-2"/>
    </source>
</evidence>
<evidence type="ECO:0000256" key="8">
    <source>
        <dbReference type="PIRSR" id="PIRSR001399-1"/>
    </source>
</evidence>
<dbReference type="HAMAP" id="MF_00169">
    <property type="entry name" value="AroQ"/>
    <property type="match status" value="1"/>
</dbReference>
<evidence type="ECO:0000256" key="5">
    <source>
        <dbReference type="ARBA" id="ARBA00012060"/>
    </source>
</evidence>
<dbReference type="OrthoDB" id="9790793at2"/>
<dbReference type="InterPro" id="IPR036441">
    <property type="entry name" value="DHquinase_II_sf"/>
</dbReference>
<keyword evidence="7" id="KW-0057">Aromatic amino acid biosynthesis</keyword>
<dbReference type="GO" id="GO:0009073">
    <property type="term" value="P:aromatic amino acid family biosynthetic process"/>
    <property type="evidence" value="ECO:0007669"/>
    <property type="project" value="UniProtKB-KW"/>
</dbReference>
<dbReference type="EC" id="4.2.1.10" evidence="5 7"/>
<keyword evidence="7" id="KW-0028">Amino-acid biosynthesis</keyword>
<dbReference type="RefSeq" id="WP_078692733.1">
    <property type="nucleotide sequence ID" value="NZ_FUWX01000004.1"/>
</dbReference>
<dbReference type="InterPro" id="IPR001874">
    <property type="entry name" value="DHquinase_II"/>
</dbReference>
<dbReference type="NCBIfam" id="NF003807">
    <property type="entry name" value="PRK05395.1-4"/>
    <property type="match status" value="1"/>
</dbReference>
<dbReference type="STRING" id="180163.SAMN02745174_00185"/>
<accession>A0A1T4JYI5</accession>
<comment type="catalytic activity">
    <reaction evidence="1 7">
        <text>3-dehydroquinate = 3-dehydroshikimate + H2O</text>
        <dbReference type="Rhea" id="RHEA:21096"/>
        <dbReference type="ChEBI" id="CHEBI:15377"/>
        <dbReference type="ChEBI" id="CHEBI:16630"/>
        <dbReference type="ChEBI" id="CHEBI:32364"/>
        <dbReference type="EC" id="4.2.1.10"/>
    </reaction>
</comment>
<feature type="site" description="Transition state stabilizer" evidence="7 10">
    <location>
        <position position="17"/>
    </location>
</feature>
<evidence type="ECO:0000256" key="2">
    <source>
        <dbReference type="ARBA" id="ARBA00004902"/>
    </source>
</evidence>
<comment type="pathway">
    <text evidence="2 7">Metabolic intermediate biosynthesis; chorismate biosynthesis; chorismate from D-erythrose 4-phosphate and phosphoenolpyruvate: step 3/7.</text>
</comment>
<dbReference type="PROSITE" id="PS01029">
    <property type="entry name" value="DEHYDROQUINASE_II"/>
    <property type="match status" value="1"/>
</dbReference>
<feature type="binding site" evidence="7 9">
    <location>
        <position position="79"/>
    </location>
    <ligand>
        <name>substrate</name>
    </ligand>
</feature>
<comment type="subunit">
    <text evidence="4 7">Homododecamer.</text>
</comment>
<reference evidence="11 12" key="1">
    <citation type="submission" date="2017-02" db="EMBL/GenBank/DDBJ databases">
        <authorList>
            <person name="Peterson S.W."/>
        </authorList>
    </citation>
    <scope>NUCLEOTIDE SEQUENCE [LARGE SCALE GENOMIC DNA]</scope>
    <source>
        <strain evidence="11 12">ATCC 700028</strain>
    </source>
</reference>
<feature type="active site" description="Proton acceptor" evidence="7 8">
    <location>
        <position position="22"/>
    </location>
</feature>
<dbReference type="Proteomes" id="UP000191153">
    <property type="component" value="Unassembled WGS sequence"/>
</dbReference>
<dbReference type="Gene3D" id="3.40.50.9100">
    <property type="entry name" value="Dehydroquinase, class II"/>
    <property type="match status" value="1"/>
</dbReference>
<evidence type="ECO:0000256" key="4">
    <source>
        <dbReference type="ARBA" id="ARBA00011193"/>
    </source>
</evidence>
<dbReference type="UniPathway" id="UPA00053">
    <property type="reaction ID" value="UER00086"/>
</dbReference>
<evidence type="ECO:0000313" key="12">
    <source>
        <dbReference type="Proteomes" id="UP000191153"/>
    </source>
</evidence>
<name>A0A1T4JYI5_9FUSO</name>
<sequence length="145" mass="16688">MNILVINGPNLNFLGIREPEKYGKLTLEKINDKILKKARGYNYNIEFFQSNHEGDLVDKIQEVYGKVDYIVINPGALTHYSIAIRDALLSVQIKTIEVHLSNVYTREEFRHKSVISDIVIGKITGFGYYGYLMALDFIQNEENLM</sequence>
<feature type="binding site" evidence="7 9">
    <location>
        <position position="110"/>
    </location>
    <ligand>
        <name>substrate</name>
    </ligand>
</feature>
<dbReference type="AlphaFoldDB" id="A0A1T4JYI5"/>
<dbReference type="NCBIfam" id="TIGR01088">
    <property type="entry name" value="aroQ"/>
    <property type="match status" value="1"/>
</dbReference>
<dbReference type="GO" id="GO:0009423">
    <property type="term" value="P:chorismate biosynthetic process"/>
    <property type="evidence" value="ECO:0007669"/>
    <property type="project" value="UniProtKB-UniRule"/>
</dbReference>
<dbReference type="GO" id="GO:0003855">
    <property type="term" value="F:3-dehydroquinate dehydratase activity"/>
    <property type="evidence" value="ECO:0007669"/>
    <property type="project" value="UniProtKB-UniRule"/>
</dbReference>
<feature type="binding site" evidence="7 9">
    <location>
        <begin position="100"/>
        <end position="101"/>
    </location>
    <ligand>
        <name>substrate</name>
    </ligand>
</feature>
<comment type="function">
    <text evidence="7">Catalyzes a trans-dehydration via an enolate intermediate.</text>
</comment>
<dbReference type="InterPro" id="IPR018509">
    <property type="entry name" value="DHquinase_II_CS"/>
</dbReference>
<dbReference type="Pfam" id="PF01220">
    <property type="entry name" value="DHquinase_II"/>
    <property type="match status" value="1"/>
</dbReference>
<dbReference type="SUPFAM" id="SSF52304">
    <property type="entry name" value="Type II 3-dehydroquinate dehydratase"/>
    <property type="match status" value="1"/>
</dbReference>
<evidence type="ECO:0000313" key="11">
    <source>
        <dbReference type="EMBL" id="SJZ35241.1"/>
    </source>
</evidence>